<dbReference type="AlphaFoldDB" id="A0AAW1KMN8"/>
<reference evidence="1 2" key="1">
    <citation type="journal article" date="2024" name="BMC Genomics">
        <title>De novo assembly and annotation of Popillia japonica's genome with initial clues to its potential as an invasive pest.</title>
        <authorList>
            <person name="Cucini C."/>
            <person name="Boschi S."/>
            <person name="Funari R."/>
            <person name="Cardaioli E."/>
            <person name="Iannotti N."/>
            <person name="Marturano G."/>
            <person name="Paoli F."/>
            <person name="Bruttini M."/>
            <person name="Carapelli A."/>
            <person name="Frati F."/>
            <person name="Nardi F."/>
        </authorList>
    </citation>
    <scope>NUCLEOTIDE SEQUENCE [LARGE SCALE GENOMIC DNA]</scope>
    <source>
        <strain evidence="1">DMR45628</strain>
    </source>
</reference>
<keyword evidence="2" id="KW-1185">Reference proteome</keyword>
<evidence type="ECO:0000313" key="1">
    <source>
        <dbReference type="EMBL" id="KAK9721972.1"/>
    </source>
</evidence>
<accession>A0AAW1KMN8</accession>
<protein>
    <submittedName>
        <fullName evidence="1">Uncharacterized protein</fullName>
    </submittedName>
</protein>
<dbReference type="Proteomes" id="UP001458880">
    <property type="component" value="Unassembled WGS sequence"/>
</dbReference>
<gene>
    <name evidence="1" type="ORF">QE152_g19897</name>
</gene>
<evidence type="ECO:0000313" key="2">
    <source>
        <dbReference type="Proteomes" id="UP001458880"/>
    </source>
</evidence>
<dbReference type="EMBL" id="JASPKY010000193">
    <property type="protein sequence ID" value="KAK9721972.1"/>
    <property type="molecule type" value="Genomic_DNA"/>
</dbReference>
<proteinExistence type="predicted"/>
<name>A0AAW1KMN8_POPJA</name>
<sequence length="95" mass="11008">MFSGNKFNNLRIGIINERHFSYYGLNTTYAHAFHDGSNISREFQTWKLCPFRQSSSVDRNALETAGIPLRPKKNRLSTRGYCPFVNHEPSSRLLE</sequence>
<comment type="caution">
    <text evidence="1">The sequence shown here is derived from an EMBL/GenBank/DDBJ whole genome shotgun (WGS) entry which is preliminary data.</text>
</comment>
<organism evidence="1 2">
    <name type="scientific">Popillia japonica</name>
    <name type="common">Japanese beetle</name>
    <dbReference type="NCBI Taxonomy" id="7064"/>
    <lineage>
        <taxon>Eukaryota</taxon>
        <taxon>Metazoa</taxon>
        <taxon>Ecdysozoa</taxon>
        <taxon>Arthropoda</taxon>
        <taxon>Hexapoda</taxon>
        <taxon>Insecta</taxon>
        <taxon>Pterygota</taxon>
        <taxon>Neoptera</taxon>
        <taxon>Endopterygota</taxon>
        <taxon>Coleoptera</taxon>
        <taxon>Polyphaga</taxon>
        <taxon>Scarabaeiformia</taxon>
        <taxon>Scarabaeidae</taxon>
        <taxon>Rutelinae</taxon>
        <taxon>Popillia</taxon>
    </lineage>
</organism>